<evidence type="ECO:0000256" key="2">
    <source>
        <dbReference type="SAM" id="Phobius"/>
    </source>
</evidence>
<evidence type="ECO:0000313" key="4">
    <source>
        <dbReference type="Proteomes" id="UP000076154"/>
    </source>
</evidence>
<gene>
    <name evidence="3" type="ORF">Hypma_009984</name>
</gene>
<feature type="region of interest" description="Disordered" evidence="1">
    <location>
        <begin position="1"/>
        <end position="120"/>
    </location>
</feature>
<feature type="region of interest" description="Disordered" evidence="1">
    <location>
        <begin position="290"/>
        <end position="334"/>
    </location>
</feature>
<evidence type="ECO:0000256" key="1">
    <source>
        <dbReference type="SAM" id="MobiDB-lite"/>
    </source>
</evidence>
<evidence type="ECO:0008006" key="5">
    <source>
        <dbReference type="Google" id="ProtNLM"/>
    </source>
</evidence>
<dbReference type="STRING" id="39966.A0A369JMK0"/>
<accession>A0A369JMK0</accession>
<reference evidence="3" key="1">
    <citation type="submission" date="2018-04" db="EMBL/GenBank/DDBJ databases">
        <title>Whole genome sequencing of Hypsizygus marmoreus.</title>
        <authorList>
            <person name="Choi I.-G."/>
            <person name="Min B."/>
            <person name="Kim J.-G."/>
            <person name="Kim S."/>
            <person name="Oh Y.-L."/>
            <person name="Kong W.-S."/>
            <person name="Park H."/>
            <person name="Jeong J."/>
            <person name="Song E.-S."/>
        </authorList>
    </citation>
    <scope>NUCLEOTIDE SEQUENCE [LARGE SCALE GENOMIC DNA]</scope>
    <source>
        <strain evidence="3">51987-8</strain>
    </source>
</reference>
<keyword evidence="2" id="KW-1133">Transmembrane helix</keyword>
<feature type="compositionally biased region" description="Polar residues" evidence="1">
    <location>
        <begin position="21"/>
        <end position="42"/>
    </location>
</feature>
<protein>
    <recommendedName>
        <fullName evidence="5">REJ domain-containing protein</fullName>
    </recommendedName>
</protein>
<feature type="compositionally biased region" description="Low complexity" evidence="1">
    <location>
        <begin position="304"/>
        <end position="319"/>
    </location>
</feature>
<dbReference type="OrthoDB" id="3066012at2759"/>
<dbReference type="AlphaFoldDB" id="A0A369JMK0"/>
<evidence type="ECO:0000313" key="3">
    <source>
        <dbReference type="EMBL" id="RDB22582.1"/>
    </source>
</evidence>
<dbReference type="InParanoid" id="A0A369JMK0"/>
<comment type="caution">
    <text evidence="3">The sequence shown here is derived from an EMBL/GenBank/DDBJ whole genome shotgun (WGS) entry which is preliminary data.</text>
</comment>
<feature type="compositionally biased region" description="Polar residues" evidence="1">
    <location>
        <begin position="240"/>
        <end position="278"/>
    </location>
</feature>
<proteinExistence type="predicted"/>
<keyword evidence="4" id="KW-1185">Reference proteome</keyword>
<feature type="transmembrane region" description="Helical" evidence="2">
    <location>
        <begin position="190"/>
        <end position="213"/>
    </location>
</feature>
<feature type="region of interest" description="Disordered" evidence="1">
    <location>
        <begin position="234"/>
        <end position="278"/>
    </location>
</feature>
<dbReference type="EMBL" id="LUEZ02000049">
    <property type="protein sequence ID" value="RDB22582.1"/>
    <property type="molecule type" value="Genomic_DNA"/>
</dbReference>
<name>A0A369JMK0_HYPMA</name>
<keyword evidence="2" id="KW-0812">Transmembrane</keyword>
<organism evidence="3 4">
    <name type="scientific">Hypsizygus marmoreus</name>
    <name type="common">White beech mushroom</name>
    <name type="synonym">Agaricus marmoreus</name>
    <dbReference type="NCBI Taxonomy" id="39966"/>
    <lineage>
        <taxon>Eukaryota</taxon>
        <taxon>Fungi</taxon>
        <taxon>Dikarya</taxon>
        <taxon>Basidiomycota</taxon>
        <taxon>Agaricomycotina</taxon>
        <taxon>Agaricomycetes</taxon>
        <taxon>Agaricomycetidae</taxon>
        <taxon>Agaricales</taxon>
        <taxon>Tricholomatineae</taxon>
        <taxon>Lyophyllaceae</taxon>
        <taxon>Hypsizygus</taxon>
    </lineage>
</organism>
<sequence>MHGQSYPGPQRRHIDLVPRQAATTSGSETVLQNSTSITSDTQAAPGAPTPAPSSSNGSSSTSTSPSSSTSSGSESSRSTSISTSTFTSQQSSTTRSESSTTSDSTSSTSQRSSSSSTSSSSKTTVINFATVTVVNTLSPEVTLIPLTGTNLIVTVETSPTTSWQTFTITPSASNTPKSAASMNFFDNKGAVAGTFAVVSFVGLGLIVGIFFVMKKRAERRRLIADEHFEDFTSAGPEMAQSATGHNRSVSAVRSASPGASITDLSSHTPMDPFSGNQTYLSPNYGTGYTSQGLSSVQERDSDFSHSSNNSASSHHSPPSYYAPPPTDAAAPPVVNRKFVARDSYQPSIDSFYGGA</sequence>
<dbReference type="Proteomes" id="UP000076154">
    <property type="component" value="Unassembled WGS sequence"/>
</dbReference>
<feature type="compositionally biased region" description="Low complexity" evidence="1">
    <location>
        <begin position="52"/>
        <end position="120"/>
    </location>
</feature>
<keyword evidence="2" id="KW-0472">Membrane</keyword>